<accession>A0A5K3F1B4</accession>
<dbReference type="WBParaSite" id="MCU_004153-RA">
    <property type="protein sequence ID" value="MCU_004153-RA"/>
    <property type="gene ID" value="MCU_004153"/>
</dbReference>
<protein>
    <submittedName>
        <fullName evidence="1">Mab-21 domain-containing protein</fullName>
    </submittedName>
</protein>
<proteinExistence type="predicted"/>
<evidence type="ECO:0000313" key="1">
    <source>
        <dbReference type="WBParaSite" id="MCU_004153-RA"/>
    </source>
</evidence>
<dbReference type="AlphaFoldDB" id="A0A5K3F1B4"/>
<name>A0A5K3F1B4_MESCO</name>
<sequence length="367" mass="41561">MAFQNHGLTKLGLIAFGTSILYFLISRHTRCEESTAKAKIIRLSNKILHSHNDPRVDIIRHAQGDTFMTLQLDQTEFIRAPAKWCGGNDTQGTFNISSTLRTCFPEIVISDNLTVKKSLRLMRDTLALSGIRYAMTFGSFLGSLRYHGRMPFDCDFDLLVHWKDHKRALQALLQLASDPTSQMRVIDLTPAGANAKVGLACGRSTLWMNPDNWTEFGSSVTFDNGIPTGYSWKPFLKMTKSCEIYVDIYANAHDYFVLGRSSEPQPIYRPLEGTLFRIFEGARGFLEDHYGVSLDMCMPKTPLMVRGQFKHLPRNCPQLMVACTTLDALYPRVFKFEVANPPALYEVGLKLDKEGKCWIHSVFLIRS</sequence>
<reference evidence="1" key="1">
    <citation type="submission" date="2019-11" db="UniProtKB">
        <authorList>
            <consortium name="WormBaseParasite"/>
        </authorList>
    </citation>
    <scope>IDENTIFICATION</scope>
</reference>
<organism evidence="1">
    <name type="scientific">Mesocestoides corti</name>
    <name type="common">Flatworm</name>
    <dbReference type="NCBI Taxonomy" id="53468"/>
    <lineage>
        <taxon>Eukaryota</taxon>
        <taxon>Metazoa</taxon>
        <taxon>Spiralia</taxon>
        <taxon>Lophotrochozoa</taxon>
        <taxon>Platyhelminthes</taxon>
        <taxon>Cestoda</taxon>
        <taxon>Eucestoda</taxon>
        <taxon>Cyclophyllidea</taxon>
        <taxon>Mesocestoididae</taxon>
        <taxon>Mesocestoides</taxon>
    </lineage>
</organism>